<keyword evidence="2" id="KW-1185">Reference proteome</keyword>
<dbReference type="EMBL" id="KI668838">
    <property type="protein sequence ID" value="ETN71185.1"/>
    <property type="molecule type" value="Genomic_DNA"/>
</dbReference>
<evidence type="ECO:0000313" key="1">
    <source>
        <dbReference type="EMBL" id="ETN71185.1"/>
    </source>
</evidence>
<protein>
    <submittedName>
        <fullName evidence="1">Uncharacterized protein</fullName>
    </submittedName>
</protein>
<dbReference type="KEGG" id="nai:NECAME_00874"/>
<organism evidence="1 2">
    <name type="scientific">Necator americanus</name>
    <name type="common">Human hookworm</name>
    <dbReference type="NCBI Taxonomy" id="51031"/>
    <lineage>
        <taxon>Eukaryota</taxon>
        <taxon>Metazoa</taxon>
        <taxon>Ecdysozoa</taxon>
        <taxon>Nematoda</taxon>
        <taxon>Chromadorea</taxon>
        <taxon>Rhabditida</taxon>
        <taxon>Rhabditina</taxon>
        <taxon>Rhabditomorpha</taxon>
        <taxon>Strongyloidea</taxon>
        <taxon>Ancylostomatidae</taxon>
        <taxon>Bunostominae</taxon>
        <taxon>Necator</taxon>
    </lineage>
</organism>
<accession>W2SNE9</accession>
<evidence type="ECO:0000313" key="2">
    <source>
        <dbReference type="Proteomes" id="UP000053676"/>
    </source>
</evidence>
<gene>
    <name evidence="1" type="ORF">NECAME_00874</name>
</gene>
<sequence length="69" mass="7657">MRCSIPARLEYRGLCKSPPSATSNCNPTPKAVYYCLTSLFLVSVISFKQEGVEVCLLEFCVIHSPTPFL</sequence>
<dbReference type="AlphaFoldDB" id="W2SNE9"/>
<name>W2SNE9_NECAM</name>
<dbReference type="Proteomes" id="UP000053676">
    <property type="component" value="Unassembled WGS sequence"/>
</dbReference>
<proteinExistence type="predicted"/>
<reference evidence="2" key="1">
    <citation type="journal article" date="2014" name="Nat. Genet.">
        <title>Genome of the human hookworm Necator americanus.</title>
        <authorList>
            <person name="Tang Y.T."/>
            <person name="Gao X."/>
            <person name="Rosa B.A."/>
            <person name="Abubucker S."/>
            <person name="Hallsworth-Pepin K."/>
            <person name="Martin J."/>
            <person name="Tyagi R."/>
            <person name="Heizer E."/>
            <person name="Zhang X."/>
            <person name="Bhonagiri-Palsikar V."/>
            <person name="Minx P."/>
            <person name="Warren W.C."/>
            <person name="Wang Q."/>
            <person name="Zhan B."/>
            <person name="Hotez P.J."/>
            <person name="Sternberg P.W."/>
            <person name="Dougall A."/>
            <person name="Gaze S.T."/>
            <person name="Mulvenna J."/>
            <person name="Sotillo J."/>
            <person name="Ranganathan S."/>
            <person name="Rabelo E.M."/>
            <person name="Wilson R.K."/>
            <person name="Felgner P.L."/>
            <person name="Bethony J."/>
            <person name="Hawdon J.M."/>
            <person name="Gasser R.B."/>
            <person name="Loukas A."/>
            <person name="Mitreva M."/>
        </authorList>
    </citation>
    <scope>NUCLEOTIDE SEQUENCE [LARGE SCALE GENOMIC DNA]</scope>
</reference>